<feature type="chain" id="PRO_5012707103" evidence="1">
    <location>
        <begin position="23"/>
        <end position="194"/>
    </location>
</feature>
<sequence length="194" mass="21686">MLTKVMIAVLMASGLPCLAVKAAEPAPSDLGSITVGQTALPLPLNSRDFSVTINQLRVALMEPWDAQLADRLGIMDSSNYAGSSPEEGGGYKFYRHRYEHFTLYTSNLDWDKQQRDIDSYRIAQITLHSPELITARGIHIGSPEQALLHAYGAGVHERYQDIQRRCYHYHGMELVFTLQQKDVSGIALVWSGQH</sequence>
<dbReference type="Proteomes" id="UP000190667">
    <property type="component" value="Unassembled WGS sequence"/>
</dbReference>
<dbReference type="STRING" id="1926881.BTJ39_11435"/>
<protein>
    <submittedName>
        <fullName evidence="2">Uncharacterized protein</fullName>
    </submittedName>
</protein>
<dbReference type="OrthoDB" id="5998097at2"/>
<keyword evidence="1" id="KW-0732">Signal</keyword>
<gene>
    <name evidence="2" type="ORF">BTJ39_11435</name>
</gene>
<evidence type="ECO:0000313" key="3">
    <source>
        <dbReference type="Proteomes" id="UP000190667"/>
    </source>
</evidence>
<proteinExistence type="predicted"/>
<evidence type="ECO:0000256" key="1">
    <source>
        <dbReference type="SAM" id="SignalP"/>
    </source>
</evidence>
<feature type="signal peptide" evidence="1">
    <location>
        <begin position="1"/>
        <end position="22"/>
    </location>
</feature>
<dbReference type="RefSeq" id="WP_078002824.1">
    <property type="nucleotide sequence ID" value="NZ_MRUL01000006.1"/>
</dbReference>
<name>A0A1S8YLT5_9GAMM</name>
<evidence type="ECO:0000313" key="2">
    <source>
        <dbReference type="EMBL" id="OON40039.1"/>
    </source>
</evidence>
<dbReference type="AlphaFoldDB" id="A0A1S8YLT5"/>
<comment type="caution">
    <text evidence="2">The sequence shown here is derived from an EMBL/GenBank/DDBJ whole genome shotgun (WGS) entry which is preliminary data.</text>
</comment>
<dbReference type="EMBL" id="MRUL01000006">
    <property type="protein sequence ID" value="OON40039.1"/>
    <property type="molecule type" value="Genomic_DNA"/>
</dbReference>
<organism evidence="2 3">
    <name type="scientific">Izhakiella australiensis</name>
    <dbReference type="NCBI Taxonomy" id="1926881"/>
    <lineage>
        <taxon>Bacteria</taxon>
        <taxon>Pseudomonadati</taxon>
        <taxon>Pseudomonadota</taxon>
        <taxon>Gammaproteobacteria</taxon>
        <taxon>Enterobacterales</taxon>
        <taxon>Erwiniaceae</taxon>
        <taxon>Izhakiella</taxon>
    </lineage>
</organism>
<keyword evidence="3" id="KW-1185">Reference proteome</keyword>
<accession>A0A1S8YLT5</accession>
<reference evidence="2 3" key="1">
    <citation type="submission" date="2016-12" db="EMBL/GenBank/DDBJ databases">
        <title>Izhakiella australiana sp. nov. of genus Izhakiella isolated from Australian desert.</title>
        <authorList>
            <person name="Ji M."/>
        </authorList>
    </citation>
    <scope>NUCLEOTIDE SEQUENCE [LARGE SCALE GENOMIC DNA]</scope>
    <source>
        <strain evidence="2 3">D4N98</strain>
    </source>
</reference>